<dbReference type="PANTHER" id="PTHR30121:SF6">
    <property type="entry name" value="SLR6007 PROTEIN"/>
    <property type="match status" value="1"/>
</dbReference>
<dbReference type="PANTHER" id="PTHR30121">
    <property type="entry name" value="UNCHARACTERIZED PROTEIN YJGR-RELATED"/>
    <property type="match status" value="1"/>
</dbReference>
<organism evidence="1 2">
    <name type="scientific">Thomasclavelia ramosa</name>
    <dbReference type="NCBI Taxonomy" id="1547"/>
    <lineage>
        <taxon>Bacteria</taxon>
        <taxon>Bacillati</taxon>
        <taxon>Bacillota</taxon>
        <taxon>Erysipelotrichia</taxon>
        <taxon>Erysipelotrichales</taxon>
        <taxon>Coprobacillaceae</taxon>
        <taxon>Thomasclavelia</taxon>
    </lineage>
</organism>
<dbReference type="Proteomes" id="UP001211987">
    <property type="component" value="Unassembled WGS sequence"/>
</dbReference>
<dbReference type="Gene3D" id="3.40.50.300">
    <property type="entry name" value="P-loop containing nucleotide triphosphate hydrolases"/>
    <property type="match status" value="1"/>
</dbReference>
<evidence type="ECO:0000313" key="1">
    <source>
        <dbReference type="EMBL" id="MDB7085839.1"/>
    </source>
</evidence>
<dbReference type="SUPFAM" id="SSF52540">
    <property type="entry name" value="P-loop containing nucleoside triphosphate hydrolases"/>
    <property type="match status" value="1"/>
</dbReference>
<proteinExistence type="predicted"/>
<evidence type="ECO:0000313" key="2">
    <source>
        <dbReference type="Proteomes" id="UP001211987"/>
    </source>
</evidence>
<dbReference type="InterPro" id="IPR027417">
    <property type="entry name" value="P-loop_NTPase"/>
</dbReference>
<dbReference type="RefSeq" id="WP_195992742.1">
    <property type="nucleotide sequence ID" value="NZ_JADPBJ010000037.1"/>
</dbReference>
<name>A0AB35IR16_9FIRM</name>
<dbReference type="AlphaFoldDB" id="A0AB35IR16"/>
<reference evidence="1" key="1">
    <citation type="submission" date="2023-01" db="EMBL/GenBank/DDBJ databases">
        <title>Human gut microbiome strain richness.</title>
        <authorList>
            <person name="Chen-Liaw A."/>
        </authorList>
    </citation>
    <scope>NUCLEOTIDE SEQUENCE</scope>
    <source>
        <strain evidence="1">1001217st2_G6_1001217B_191108</strain>
    </source>
</reference>
<comment type="caution">
    <text evidence="1">The sequence shown here is derived from an EMBL/GenBank/DDBJ whole genome shotgun (WGS) entry which is preliminary data.</text>
</comment>
<accession>A0AB35IR16</accession>
<dbReference type="EMBL" id="JAQLKE010000057">
    <property type="protein sequence ID" value="MDB7085839.1"/>
    <property type="molecule type" value="Genomic_DNA"/>
</dbReference>
<gene>
    <name evidence="1" type="ORF">PM738_18825</name>
</gene>
<sequence length="838" mass="98282">MFNKKKDYTKSYKKAFKSIDDLIDIKEIYDDCILLKDKTIVKGIKVSPIDIWTCQNAYAEKVISALRYAFNQFNFPVYQAMVYSPSTFEELADSLVNELENASEVQQRIIIDDIEKLEEFSLNNKKIEFFCFIKHKDERILQRRYNQLTTELSRSFYVTDCAYLDYNKYLTWLFDLNDNFLSKAYFKGRTLLDESVTKEQIKEKIQDIDIEIINEEKNDLDIKYKLFEITNSEEYFTINGKYYSVIIAKALPKSFDVGILNYIGRNQNIKTFFITKDSELDLVKCIRKETKDLKDKLRSATIRSDKTREKELQTSISSLDQFASEMVRNKDKTLDLSLAMVVSHFEFKEMQYIKKKFTDELRRIGFTVLAPKKLQLALFKYFNPIFYHDYLISDTLEDNIGFPISTSSFALTYPYYFSTNEDLNGFLYGYEANMKGRILFNPWYYIDQEKESVFENRLTGNIILLGDTGSGKTTDLYLLFRYFIRRNNFIMWVDPENKNKKETLNKGGTYLEFGNKEHMFNLFQLIRVSVDDELNSEELRKRMWDSEMAIINAVDTFKNVLILYNKNIEDNTLAVVGTVAQKMYEKFGFLDSVDKNGVQIKAKYPTFDNLKNTDYPTLSDFADTLIEVKNLFESMNEIKFADACEDLFLKITPMLSEHRFLFDGHTTVDIELRQGNVLGIGTKRLYTMTENVRNALHYIIYSQAFNYCLDDKVNSAFIYDEAHTTMKTSNIITLLDQFTRRSRKYNNISLLGTQEPLDFGDETQQSILNQTTYIICKLLSKQNAQIKLQEMIGLDERDVKRISTFVRGDSYFICGNKSFFMHTLLTVKEEQQKGNNYA</sequence>
<protein>
    <submittedName>
        <fullName evidence="1">Uncharacterized protein</fullName>
    </submittedName>
</protein>
<dbReference type="Gene3D" id="1.10.8.730">
    <property type="match status" value="1"/>
</dbReference>
<dbReference type="InterPro" id="IPR051162">
    <property type="entry name" value="T4SS_component"/>
</dbReference>